<dbReference type="SUPFAM" id="SSF81383">
    <property type="entry name" value="F-box domain"/>
    <property type="match status" value="1"/>
</dbReference>
<dbReference type="Pfam" id="PF12937">
    <property type="entry name" value="F-box-like"/>
    <property type="match status" value="1"/>
</dbReference>
<accession>A0A9Q0RD72</accession>
<proteinExistence type="predicted"/>
<comment type="caution">
    <text evidence="2">The sequence shown here is derived from an EMBL/GenBank/DDBJ whole genome shotgun (WGS) entry which is preliminary data.</text>
</comment>
<sequence>MEKINFIKKKQKKYFVLELNHLENAKFGRFNEIPEKLKTPSNENNLIIEMLNEDILLYIFQFLSPGDLIRFGLTCKYINELTEDRNTWRIISLNYNYAFIWDTLQLNGDLNSPYSDSIRVLGNLKEFPKIQNENEIEIQNQNENLENETGLNQPLLLNDQEEFNIDSTKTKEYIL</sequence>
<dbReference type="Gene3D" id="1.20.1280.50">
    <property type="match status" value="1"/>
</dbReference>
<dbReference type="AlphaFoldDB" id="A0A9Q0RD72"/>
<dbReference type="Proteomes" id="UP001149090">
    <property type="component" value="Unassembled WGS sequence"/>
</dbReference>
<keyword evidence="3" id="KW-1185">Reference proteome</keyword>
<protein>
    <submittedName>
        <fullName evidence="2">F-box only protein</fullName>
    </submittedName>
</protein>
<evidence type="ECO:0000313" key="2">
    <source>
        <dbReference type="EMBL" id="KAJ5074429.1"/>
    </source>
</evidence>
<evidence type="ECO:0000259" key="1">
    <source>
        <dbReference type="PROSITE" id="PS50181"/>
    </source>
</evidence>
<dbReference type="InterPro" id="IPR036047">
    <property type="entry name" value="F-box-like_dom_sf"/>
</dbReference>
<organism evidence="2 3">
    <name type="scientific">Anaeramoeba ignava</name>
    <name type="common">Anaerobic marine amoeba</name>
    <dbReference type="NCBI Taxonomy" id="1746090"/>
    <lineage>
        <taxon>Eukaryota</taxon>
        <taxon>Metamonada</taxon>
        <taxon>Anaeramoebidae</taxon>
        <taxon>Anaeramoeba</taxon>
    </lineage>
</organism>
<dbReference type="InterPro" id="IPR001810">
    <property type="entry name" value="F-box_dom"/>
</dbReference>
<dbReference type="PROSITE" id="PS50181">
    <property type="entry name" value="FBOX"/>
    <property type="match status" value="1"/>
</dbReference>
<dbReference type="OrthoDB" id="5955317at2759"/>
<dbReference type="CDD" id="cd09917">
    <property type="entry name" value="F-box_SF"/>
    <property type="match status" value="1"/>
</dbReference>
<evidence type="ECO:0000313" key="3">
    <source>
        <dbReference type="Proteomes" id="UP001149090"/>
    </source>
</evidence>
<gene>
    <name evidence="2" type="ORF">M0811_01060</name>
</gene>
<dbReference type="EMBL" id="JAPDFW010000070">
    <property type="protein sequence ID" value="KAJ5074429.1"/>
    <property type="molecule type" value="Genomic_DNA"/>
</dbReference>
<name>A0A9Q0RD72_ANAIG</name>
<reference evidence="2" key="1">
    <citation type="submission" date="2022-10" db="EMBL/GenBank/DDBJ databases">
        <title>Novel sulphate-reducing endosymbionts in the free-living metamonad Anaeramoeba.</title>
        <authorList>
            <person name="Jerlstrom-Hultqvist J."/>
            <person name="Cepicka I."/>
            <person name="Gallot-Lavallee L."/>
            <person name="Salas-Leiva D."/>
            <person name="Curtis B.A."/>
            <person name="Zahonova K."/>
            <person name="Pipaliya S."/>
            <person name="Dacks J."/>
            <person name="Roger A.J."/>
        </authorList>
    </citation>
    <scope>NUCLEOTIDE SEQUENCE</scope>
    <source>
        <strain evidence="2">BMAN</strain>
    </source>
</reference>
<feature type="domain" description="F-box" evidence="1">
    <location>
        <begin position="45"/>
        <end position="91"/>
    </location>
</feature>